<keyword evidence="4" id="KW-1185">Reference proteome</keyword>
<dbReference type="AlphaFoldDB" id="A0A2T1D546"/>
<keyword evidence="2" id="KW-0472">Membrane</keyword>
<accession>A0A2T1D546</accession>
<feature type="coiled-coil region" evidence="1">
    <location>
        <begin position="608"/>
        <end position="635"/>
    </location>
</feature>
<organism evidence="3 4">
    <name type="scientific">Phormidesmis priestleyi ULC007</name>
    <dbReference type="NCBI Taxonomy" id="1920490"/>
    <lineage>
        <taxon>Bacteria</taxon>
        <taxon>Bacillati</taxon>
        <taxon>Cyanobacteriota</taxon>
        <taxon>Cyanophyceae</taxon>
        <taxon>Leptolyngbyales</taxon>
        <taxon>Leptolyngbyaceae</taxon>
        <taxon>Phormidesmis</taxon>
    </lineage>
</organism>
<dbReference type="Proteomes" id="UP000238634">
    <property type="component" value="Unassembled WGS sequence"/>
</dbReference>
<keyword evidence="2" id="KW-1133">Transmembrane helix</keyword>
<evidence type="ECO:0000313" key="3">
    <source>
        <dbReference type="EMBL" id="PSB15554.1"/>
    </source>
</evidence>
<name>A0A2T1D546_9CYAN</name>
<feature type="transmembrane region" description="Helical" evidence="2">
    <location>
        <begin position="818"/>
        <end position="841"/>
    </location>
</feature>
<dbReference type="SUPFAM" id="SSF58113">
    <property type="entry name" value="Apolipoprotein A-I"/>
    <property type="match status" value="1"/>
</dbReference>
<evidence type="ECO:0000256" key="1">
    <source>
        <dbReference type="SAM" id="Coils"/>
    </source>
</evidence>
<keyword evidence="2" id="KW-0812">Transmembrane</keyword>
<dbReference type="EMBL" id="PVWG01000058">
    <property type="protein sequence ID" value="PSB15554.1"/>
    <property type="molecule type" value="Genomic_DNA"/>
</dbReference>
<reference evidence="3 4" key="2">
    <citation type="submission" date="2018-03" db="EMBL/GenBank/DDBJ databases">
        <title>The ancient ancestry and fast evolution of plastids.</title>
        <authorList>
            <person name="Moore K.R."/>
            <person name="Magnabosco C."/>
            <person name="Momper L."/>
            <person name="Gold D.A."/>
            <person name="Bosak T."/>
            <person name="Fournier G.P."/>
        </authorList>
    </citation>
    <scope>NUCLEOTIDE SEQUENCE [LARGE SCALE GENOMIC DNA]</scope>
    <source>
        <strain evidence="3 4">ULC007</strain>
    </source>
</reference>
<feature type="transmembrane region" description="Helical" evidence="2">
    <location>
        <begin position="20"/>
        <end position="47"/>
    </location>
</feature>
<dbReference type="OrthoDB" id="415154at2"/>
<protein>
    <submittedName>
        <fullName evidence="3">Uncharacterized protein</fullName>
    </submittedName>
</protein>
<feature type="transmembrane region" description="Helical" evidence="2">
    <location>
        <begin position="102"/>
        <end position="125"/>
    </location>
</feature>
<feature type="transmembrane region" description="Helical" evidence="2">
    <location>
        <begin position="72"/>
        <end position="96"/>
    </location>
</feature>
<comment type="caution">
    <text evidence="3">The sequence shown here is derived from an EMBL/GenBank/DDBJ whole genome shotgun (WGS) entry which is preliminary data.</text>
</comment>
<gene>
    <name evidence="3" type="ORF">C7B65_24110</name>
</gene>
<proteinExistence type="predicted"/>
<dbReference type="RefSeq" id="WP_073075009.1">
    <property type="nucleotide sequence ID" value="NZ_MPPI01000055.1"/>
</dbReference>
<keyword evidence="1" id="KW-0175">Coiled coil</keyword>
<reference evidence="3 4" key="1">
    <citation type="submission" date="2018-02" db="EMBL/GenBank/DDBJ databases">
        <authorList>
            <person name="Cohen D.B."/>
            <person name="Kent A.D."/>
        </authorList>
    </citation>
    <scope>NUCLEOTIDE SEQUENCE [LARGE SCALE GENOMIC DNA]</scope>
    <source>
        <strain evidence="3 4">ULC007</strain>
    </source>
</reference>
<sequence>MSSEMPFVASSPPVLTTLAIGLLIAFAFQLLLTTFGIAAGVTALGFLPHAKPNPPDTDPNAKGDRSENVNRITFAIGASTLLTVNVVLFVACFLAVKLSLVNYPIVGAILGVVIWSAYFLLLVWLSSQAVSSILGSILNTFAASLQGLISTVTSAIGRKPNPEISNTLREQIAAQETLLTTLQRELKVALNPGDSQETVQETLQNYLKNLPVPQLDLQTIGDEFTELLHSELKPIASGVGRVPLDRSALVELFSDRTDFSKQDINQLVDRLETVWQDVLNSQSSHPQSELIEWLRSSSPDDLNRRLPELLSQKQSETSEDAEPLAFQNPFALLDLKHLTSIVLQRADLSDLDVSQILGQIQSLTGARSTGADPSLIQADIEDYLLNAYPWQLTRKTVTLEFKDLIYDLDADRNVVRDHLEPLTPDYFESLLQQRGDLTPAKIAQAVDRLEETRQEVLTTIGENNPQEPAQPESNSAGSLDLWQQMQEFTSDRTQKLVAKTIQRQLKSWLKQCETEHCRLPQFDRAEIENRLVDRQDLTKKRVQQVADQLEKAWNTLIEVSKTGDSGARSSAQTIHAPTLTIPIQPVSNPPRRRALRAKEGAKNTQTLLADYLKHLDKEDLNLDSLQRDLKQLLHDPQAGLEALKETLSHIDGSTLSALLAQRQGLTEAEASHIVEQVESIVQKLAEQAHQSQEQIQTAIAHTFSQFRDRLTALELPALNFDQIKHDLNALLTNSQTGIESLSDRLRGFNREALTHWFNDRDDISESLAHQMLERFDAIRAGIVQQTERLQQDTQQRIDQLKQQAHHQAEETRKAIAAAAWWLFITALTSAITSAIAGVLAVRIL</sequence>
<dbReference type="STRING" id="1920490.GCA_001895925_02857"/>
<feature type="coiled-coil region" evidence="1">
    <location>
        <begin position="783"/>
        <end position="810"/>
    </location>
</feature>
<evidence type="ECO:0000313" key="4">
    <source>
        <dbReference type="Proteomes" id="UP000238634"/>
    </source>
</evidence>
<evidence type="ECO:0000256" key="2">
    <source>
        <dbReference type="SAM" id="Phobius"/>
    </source>
</evidence>
<feature type="transmembrane region" description="Helical" evidence="2">
    <location>
        <begin position="137"/>
        <end position="157"/>
    </location>
</feature>